<dbReference type="EMBL" id="OY731401">
    <property type="protein sequence ID" value="CAJ1947364.1"/>
    <property type="molecule type" value="Genomic_DNA"/>
</dbReference>
<dbReference type="Pfam" id="PF01008">
    <property type="entry name" value="IF-2B"/>
    <property type="match status" value="1"/>
</dbReference>
<feature type="compositionally biased region" description="Low complexity" evidence="5">
    <location>
        <begin position="200"/>
        <end position="212"/>
    </location>
</feature>
<sequence length="686" mass="74801">MDPSRRGPRAVIDPIPKFRQVGFFAPPERSQSGPPDPTHSSPQISNSLSPVMIPPARHLSENLLLHAPPAASPLRADSGGGGTSFDSGDFFPAPLSPALPSSSYSSRISGDFFKGNGGKVSASSFPRGGFDLTAMKAAAAPSVVVPASELTTVSVVNDSLGIPEKEKGSRAGGPAVEVKDQPNNSKQKPKTSKAERRALQEAQRAAKAAAKAEGNKASGTAASVNAKPAKAAKPAQKIENAAVAAPEKKGGEIPPEKDRKKDAPQPRMQYDDKSRVEKAKRRAVVKQTEARNRVELFRHLPQYEHGSQLPDLEARFFHLSPVHPAVYKVGLQYLTGDISGANARCIAMLQAFQEAIKDYKVPQEKTLVRDLTAKVSSYVSYLIECRPLSISMGNAIRFLKSRIAKLPLNLSESEAKASLLSDIERFISEKIILANKVIVKHAVTKIRDGDVLLTYGSSSAVEMILLHAHELGRQFRVVVVDSRPKLRGQLLLRRLVEKGLSCSYTHINAVSYIMHEVTRVFLGASSVLSNGTVYSRVGTACIAMVAHAFRVPVIVCCEAYKFHERVQLDSICSNELGDPDVISNVLGREDVHHLDGWANIENLQLLNLIYDATPSDYVSMIVTDYGMVPPTSVPVIVREYGREQPSFLFRNFGYFCLYSPVLEKSANFRLSRKIEPCILIICNNSF</sequence>
<dbReference type="Gene3D" id="3.40.50.10470">
    <property type="entry name" value="Translation initiation factor eif-2b, domain 2"/>
    <property type="match status" value="1"/>
</dbReference>
<evidence type="ECO:0000256" key="1">
    <source>
        <dbReference type="ARBA" id="ARBA00007251"/>
    </source>
</evidence>
<reference evidence="6" key="1">
    <citation type="submission" date="2023-10" db="EMBL/GenBank/DDBJ databases">
        <authorList>
            <person name="Domelevo Entfellner J.-B."/>
        </authorList>
    </citation>
    <scope>NUCLEOTIDE SEQUENCE</scope>
</reference>
<gene>
    <name evidence="6" type="ORF">AYBTSS11_LOCUS12621</name>
</gene>
<dbReference type="SUPFAM" id="SSF100950">
    <property type="entry name" value="NagB/RpiA/CoA transferase-like"/>
    <property type="match status" value="1"/>
</dbReference>
<evidence type="ECO:0000313" key="7">
    <source>
        <dbReference type="Proteomes" id="UP001189624"/>
    </source>
</evidence>
<dbReference type="AlphaFoldDB" id="A0AA86SFE6"/>
<dbReference type="InterPro" id="IPR000649">
    <property type="entry name" value="IF-2B-related"/>
</dbReference>
<keyword evidence="7" id="KW-1185">Reference proteome</keyword>
<feature type="region of interest" description="Disordered" evidence="5">
    <location>
        <begin position="1"/>
        <end position="52"/>
    </location>
</feature>
<evidence type="ECO:0000256" key="4">
    <source>
        <dbReference type="RuleBase" id="RU003814"/>
    </source>
</evidence>
<accession>A0AA86SFE6</accession>
<organism evidence="6 7">
    <name type="scientific">Sphenostylis stenocarpa</name>
    <dbReference type="NCBI Taxonomy" id="92480"/>
    <lineage>
        <taxon>Eukaryota</taxon>
        <taxon>Viridiplantae</taxon>
        <taxon>Streptophyta</taxon>
        <taxon>Embryophyta</taxon>
        <taxon>Tracheophyta</taxon>
        <taxon>Spermatophyta</taxon>
        <taxon>Magnoliopsida</taxon>
        <taxon>eudicotyledons</taxon>
        <taxon>Gunneridae</taxon>
        <taxon>Pentapetalae</taxon>
        <taxon>rosids</taxon>
        <taxon>fabids</taxon>
        <taxon>Fabales</taxon>
        <taxon>Fabaceae</taxon>
        <taxon>Papilionoideae</taxon>
        <taxon>50 kb inversion clade</taxon>
        <taxon>NPAAA clade</taxon>
        <taxon>indigoferoid/millettioid clade</taxon>
        <taxon>Phaseoleae</taxon>
        <taxon>Sphenostylis</taxon>
    </lineage>
</organism>
<feature type="region of interest" description="Disordered" evidence="5">
    <location>
        <begin position="70"/>
        <end position="92"/>
    </location>
</feature>
<dbReference type="PANTHER" id="PTHR10233:SF18">
    <property type="entry name" value="TRANSLATION INITIATION FACTOR EIF-2B DELTA SUBUNIT"/>
    <property type="match status" value="1"/>
</dbReference>
<evidence type="ECO:0000256" key="2">
    <source>
        <dbReference type="ARBA" id="ARBA00044147"/>
    </source>
</evidence>
<feature type="compositionally biased region" description="Low complexity" evidence="5">
    <location>
        <begin position="226"/>
        <end position="235"/>
    </location>
</feature>
<comment type="similarity">
    <text evidence="1 4">Belongs to the eIF-2B alpha/beta/delta subunits family.</text>
</comment>
<dbReference type="Proteomes" id="UP001189624">
    <property type="component" value="Chromosome 4"/>
</dbReference>
<feature type="region of interest" description="Disordered" evidence="5">
    <location>
        <begin position="155"/>
        <end position="285"/>
    </location>
</feature>
<feature type="compositionally biased region" description="Polar residues" evidence="5">
    <location>
        <begin position="29"/>
        <end position="49"/>
    </location>
</feature>
<evidence type="ECO:0000256" key="3">
    <source>
        <dbReference type="ARBA" id="ARBA00044356"/>
    </source>
</evidence>
<feature type="compositionally biased region" description="Basic and acidic residues" evidence="5">
    <location>
        <begin position="246"/>
        <end position="277"/>
    </location>
</feature>
<evidence type="ECO:0000313" key="6">
    <source>
        <dbReference type="EMBL" id="CAJ1947364.1"/>
    </source>
</evidence>
<name>A0AA86SFE6_9FABA</name>
<dbReference type="Gramene" id="rna-AYBTSS11_LOCUS12621">
    <property type="protein sequence ID" value="CAJ1947364.1"/>
    <property type="gene ID" value="gene-AYBTSS11_LOCUS12621"/>
</dbReference>
<dbReference type="InterPro" id="IPR037171">
    <property type="entry name" value="NagB/RpiA_transferase-like"/>
</dbReference>
<dbReference type="PANTHER" id="PTHR10233">
    <property type="entry name" value="TRANSLATION INITIATION FACTOR EIF-2B"/>
    <property type="match status" value="1"/>
</dbReference>
<proteinExistence type="inferred from homology"/>
<evidence type="ECO:0000256" key="5">
    <source>
        <dbReference type="SAM" id="MobiDB-lite"/>
    </source>
</evidence>
<protein>
    <recommendedName>
        <fullName evidence="2">Translation initiation factor eIF2B subunit delta</fullName>
    </recommendedName>
    <alternativeName>
        <fullName evidence="3">eIF2B GDP-GTP exchange factor subunit delta</fullName>
    </alternativeName>
</protein>
<dbReference type="InterPro" id="IPR042529">
    <property type="entry name" value="IF_2B-like_C"/>
</dbReference>